<name>B8HZM7_CYAP4</name>
<reference evidence="2" key="1">
    <citation type="submission" date="2009-01" db="EMBL/GenBank/DDBJ databases">
        <title>Complete sequence of plasmid2 Cyanothece sp. PCC 7425.</title>
        <authorList>
            <consortium name="US DOE Joint Genome Institute"/>
            <person name="Lucas S."/>
            <person name="Copeland A."/>
            <person name="Lapidus A."/>
            <person name="Glavina del Rio T."/>
            <person name="Dalin E."/>
            <person name="Tice H."/>
            <person name="Bruce D."/>
            <person name="Goodwin L."/>
            <person name="Pitluck S."/>
            <person name="Sims D."/>
            <person name="Meineke L."/>
            <person name="Brettin T."/>
            <person name="Detter J.C."/>
            <person name="Han C."/>
            <person name="Larimer F."/>
            <person name="Land M."/>
            <person name="Hauser L."/>
            <person name="Kyrpides N."/>
            <person name="Ovchinnikova G."/>
            <person name="Liberton M."/>
            <person name="Stoeckel J."/>
            <person name="Banerjee A."/>
            <person name="Singh A."/>
            <person name="Page L."/>
            <person name="Sato H."/>
            <person name="Zhao L."/>
            <person name="Sherman L."/>
            <person name="Pakrasi H."/>
            <person name="Richardson P."/>
        </authorList>
    </citation>
    <scope>NUCLEOTIDE SEQUENCE</scope>
    <source>
        <strain evidence="2">PCC 7425</strain>
        <plasmid evidence="2">pP742502</plasmid>
    </source>
</reference>
<organism evidence="2">
    <name type="scientific">Cyanothece sp. (strain PCC 7425 / ATCC 29141)</name>
    <dbReference type="NCBI Taxonomy" id="395961"/>
    <lineage>
        <taxon>Bacteria</taxon>
        <taxon>Bacillati</taxon>
        <taxon>Cyanobacteriota</taxon>
        <taxon>Cyanophyceae</taxon>
        <taxon>Gomontiellales</taxon>
        <taxon>Cyanothecaceae</taxon>
        <taxon>Cyanothece</taxon>
    </lineage>
</organism>
<feature type="compositionally biased region" description="Basic and acidic residues" evidence="1">
    <location>
        <begin position="251"/>
        <end position="263"/>
    </location>
</feature>
<dbReference type="EMBL" id="CP001346">
    <property type="protein sequence ID" value="ACL47875.1"/>
    <property type="molecule type" value="Genomic_DNA"/>
</dbReference>
<dbReference type="Pfam" id="PF08843">
    <property type="entry name" value="AbiEii"/>
    <property type="match status" value="1"/>
</dbReference>
<proteinExistence type="predicted"/>
<evidence type="ECO:0000313" key="2">
    <source>
        <dbReference type="EMBL" id="ACL47875.1"/>
    </source>
</evidence>
<keyword evidence="2" id="KW-0614">Plasmid</keyword>
<dbReference type="OrthoDB" id="5508069at2"/>
<dbReference type="InterPro" id="IPR014942">
    <property type="entry name" value="AbiEii"/>
</dbReference>
<dbReference type="HOGENOM" id="CLU_071784_0_0_3"/>
<sequence>MRFEQHQQVLQLLAAMNRTWLQDLGIGFGGGTLLCLLQGEYRLSYDIDLICPEGASYRQLRNAIAAEGTAPLFDPALPLARPPLTDMYAVRFRVGDPAVKVEVICEARIPLEPPVVLPAIPVPCLHPIDQWATKLLANADRWNDASTFARDLIDLCILARRDGDIPEIAIAKAEQAYAVLPALVKAIAAFQSNPQVRDRCFAALRIDQPAVVIDGLDQLAVLLGSERTQRQFMEIQAELDPSPLGLNDLGEEPKHEEGRSGPS</sequence>
<feature type="region of interest" description="Disordered" evidence="1">
    <location>
        <begin position="240"/>
        <end position="263"/>
    </location>
</feature>
<evidence type="ECO:0000256" key="1">
    <source>
        <dbReference type="SAM" id="MobiDB-lite"/>
    </source>
</evidence>
<gene>
    <name evidence="2" type="ordered locus">Cyan7425_0180</name>
</gene>
<dbReference type="KEGG" id="cyn:Cyan7425_0180"/>
<evidence type="ECO:0008006" key="3">
    <source>
        <dbReference type="Google" id="ProtNLM"/>
    </source>
</evidence>
<dbReference type="AlphaFoldDB" id="B8HZM7"/>
<dbReference type="eggNOG" id="ENOG502ZFU0">
    <property type="taxonomic scope" value="Bacteria"/>
</dbReference>
<accession>B8HZM7</accession>
<protein>
    <recommendedName>
        <fullName evidence="3">Nucleotidyl transferase AbiEii/AbiGii toxin family protein</fullName>
    </recommendedName>
</protein>
<geneLocation type="plasmid" evidence="2">
    <name>pP742502</name>
</geneLocation>